<accession>A0A810L0N2</accession>
<evidence type="ECO:0000313" key="4">
    <source>
        <dbReference type="Proteomes" id="UP000680750"/>
    </source>
</evidence>
<dbReference type="Proteomes" id="UP000680750">
    <property type="component" value="Chromosome"/>
</dbReference>
<protein>
    <submittedName>
        <fullName evidence="3">Oxidoreductase</fullName>
    </submittedName>
</protein>
<dbReference type="PANTHER" id="PTHR43364">
    <property type="entry name" value="NADH-SPECIFIC METHYLGLYOXAL REDUCTASE-RELATED"/>
    <property type="match status" value="1"/>
</dbReference>
<feature type="domain" description="NADP-dependent oxidoreductase" evidence="2">
    <location>
        <begin position="15"/>
        <end position="307"/>
    </location>
</feature>
<dbReference type="Gene3D" id="3.20.20.100">
    <property type="entry name" value="NADP-dependent oxidoreductase domain"/>
    <property type="match status" value="1"/>
</dbReference>
<evidence type="ECO:0000313" key="3">
    <source>
        <dbReference type="EMBL" id="BCJ28954.1"/>
    </source>
</evidence>
<dbReference type="InterPro" id="IPR036812">
    <property type="entry name" value="NAD(P)_OxRdtase_dom_sf"/>
</dbReference>
<evidence type="ECO:0000259" key="2">
    <source>
        <dbReference type="Pfam" id="PF00248"/>
    </source>
</evidence>
<dbReference type="CDD" id="cd19080">
    <property type="entry name" value="AKR_AKR9A_9B"/>
    <property type="match status" value="1"/>
</dbReference>
<dbReference type="SUPFAM" id="SSF51430">
    <property type="entry name" value="NAD(P)-linked oxidoreductase"/>
    <property type="match status" value="1"/>
</dbReference>
<keyword evidence="4" id="KW-1185">Reference proteome</keyword>
<dbReference type="EMBL" id="AP023354">
    <property type="protein sequence ID" value="BCJ28954.1"/>
    <property type="molecule type" value="Genomic_DNA"/>
</dbReference>
<organism evidence="3 4">
    <name type="scientific">Actinocatenispora sera</name>
    <dbReference type="NCBI Taxonomy" id="390989"/>
    <lineage>
        <taxon>Bacteria</taxon>
        <taxon>Bacillati</taxon>
        <taxon>Actinomycetota</taxon>
        <taxon>Actinomycetes</taxon>
        <taxon>Micromonosporales</taxon>
        <taxon>Micromonosporaceae</taxon>
        <taxon>Actinocatenispora</taxon>
    </lineage>
</organism>
<dbReference type="PANTHER" id="PTHR43364:SF4">
    <property type="entry name" value="NAD(P)-LINKED OXIDOREDUCTASE SUPERFAMILY PROTEIN"/>
    <property type="match status" value="1"/>
</dbReference>
<reference evidence="3" key="1">
    <citation type="submission" date="2020-08" db="EMBL/GenBank/DDBJ databases">
        <title>Whole genome shotgun sequence of Actinocatenispora sera NBRC 101916.</title>
        <authorList>
            <person name="Komaki H."/>
            <person name="Tamura T."/>
        </authorList>
    </citation>
    <scope>NUCLEOTIDE SEQUENCE</scope>
    <source>
        <strain evidence="3">NBRC 101916</strain>
    </source>
</reference>
<dbReference type="OrthoDB" id="3170516at2"/>
<gene>
    <name evidence="3" type="ORF">Asera_30620</name>
</gene>
<keyword evidence="1" id="KW-0560">Oxidoreductase</keyword>
<dbReference type="GO" id="GO:0016491">
    <property type="term" value="F:oxidoreductase activity"/>
    <property type="evidence" value="ECO:0007669"/>
    <property type="project" value="UniProtKB-KW"/>
</dbReference>
<dbReference type="Pfam" id="PF00248">
    <property type="entry name" value="Aldo_ket_red"/>
    <property type="match status" value="1"/>
</dbReference>
<dbReference type="AlphaFoldDB" id="A0A810L0N2"/>
<dbReference type="RefSeq" id="WP_030448648.1">
    <property type="nucleotide sequence ID" value="NZ_AP023354.1"/>
</dbReference>
<sequence>MRYRRFGPTGLRVSELVLGAMTFGEQGGVGASPEECRRILDAYADAGGNMIDTAINYRGGASEQIVGELLAGRRDRFVLATKYTVTRDATDPNGGGNHRKNLRLSLETSLRRLRTDHVDVYWVHLWDRHTPVEETMRALDDAVTAGTVLYVGISDAPAWVVARANTLAQWRGWTGFAGLQVPYSLLQRDAERELLPMAAAFGMAVTAWSPLGGGVLSGKYASAGAPGPTRLDPGSIDPHDRAIARVVQAVADEIGATAAQVALAWTRVRSPAVLPMIGARTVAQLVDNLGCLEVSLEPEQVRRLEAATGFAPGFPTEFIEQTTPWVLGAAAI</sequence>
<evidence type="ECO:0000256" key="1">
    <source>
        <dbReference type="ARBA" id="ARBA00023002"/>
    </source>
</evidence>
<dbReference type="GO" id="GO:0005829">
    <property type="term" value="C:cytosol"/>
    <property type="evidence" value="ECO:0007669"/>
    <property type="project" value="TreeGrafter"/>
</dbReference>
<dbReference type="InterPro" id="IPR050523">
    <property type="entry name" value="AKR_Detox_Biosynth"/>
</dbReference>
<proteinExistence type="predicted"/>
<dbReference type="InterPro" id="IPR023210">
    <property type="entry name" value="NADP_OxRdtase_dom"/>
</dbReference>
<name>A0A810L0N2_9ACTN</name>
<dbReference type="KEGG" id="aser:Asera_30620"/>